<dbReference type="GO" id="GO:0000155">
    <property type="term" value="F:phosphorelay sensor kinase activity"/>
    <property type="evidence" value="ECO:0007669"/>
    <property type="project" value="InterPro"/>
</dbReference>
<keyword evidence="10" id="KW-0614">Plasmid</keyword>
<protein>
    <recommendedName>
        <fullName evidence="2">diguanylate cyclase</fullName>
        <ecNumber evidence="2">2.7.7.65</ecNumber>
    </recommendedName>
</protein>
<evidence type="ECO:0000256" key="1">
    <source>
        <dbReference type="ARBA" id="ARBA00004651"/>
    </source>
</evidence>
<dbReference type="GO" id="GO:0005886">
    <property type="term" value="C:plasma membrane"/>
    <property type="evidence" value="ECO:0007669"/>
    <property type="project" value="UniProtKB-SubCell"/>
</dbReference>
<feature type="transmembrane region" description="Helical" evidence="8">
    <location>
        <begin position="79"/>
        <end position="101"/>
    </location>
</feature>
<evidence type="ECO:0000256" key="4">
    <source>
        <dbReference type="ARBA" id="ARBA00022692"/>
    </source>
</evidence>
<feature type="domain" description="GGDEF" evidence="9">
    <location>
        <begin position="240"/>
        <end position="373"/>
    </location>
</feature>
<dbReference type="OrthoDB" id="9759607at2"/>
<dbReference type="InterPro" id="IPR043128">
    <property type="entry name" value="Rev_trsase/Diguanyl_cyclase"/>
</dbReference>
<dbReference type="GO" id="GO:1902201">
    <property type="term" value="P:negative regulation of bacterial-type flagellum-dependent cell motility"/>
    <property type="evidence" value="ECO:0007669"/>
    <property type="project" value="TreeGrafter"/>
</dbReference>
<dbReference type="InterPro" id="IPR011620">
    <property type="entry name" value="Sig_transdc_His_kinase_LytS_TM"/>
</dbReference>
<dbReference type="Gene3D" id="3.30.70.270">
    <property type="match status" value="1"/>
</dbReference>
<keyword evidence="5 8" id="KW-1133">Transmembrane helix</keyword>
<evidence type="ECO:0000256" key="2">
    <source>
        <dbReference type="ARBA" id="ARBA00012528"/>
    </source>
</evidence>
<evidence type="ECO:0000256" key="8">
    <source>
        <dbReference type="SAM" id="Phobius"/>
    </source>
</evidence>
<evidence type="ECO:0000313" key="10">
    <source>
        <dbReference type="EMBL" id="AWB06705.1"/>
    </source>
</evidence>
<organism evidence="10 11">
    <name type="scientific">Azospirillum humicireducens</name>
    <dbReference type="NCBI Taxonomy" id="1226968"/>
    <lineage>
        <taxon>Bacteria</taxon>
        <taxon>Pseudomonadati</taxon>
        <taxon>Pseudomonadota</taxon>
        <taxon>Alphaproteobacteria</taxon>
        <taxon>Rhodospirillales</taxon>
        <taxon>Azospirillaceae</taxon>
        <taxon>Azospirillum</taxon>
    </lineage>
</organism>
<comment type="subcellular location">
    <subcellularLocation>
        <location evidence="1">Cell membrane</location>
        <topology evidence="1">Multi-pass membrane protein</topology>
    </subcellularLocation>
</comment>
<dbReference type="Pfam" id="PF07694">
    <property type="entry name" value="5TM-5TMR_LYT"/>
    <property type="match status" value="1"/>
</dbReference>
<feature type="transmembrane region" description="Helical" evidence="8">
    <location>
        <begin position="145"/>
        <end position="164"/>
    </location>
</feature>
<dbReference type="NCBIfam" id="TIGR00254">
    <property type="entry name" value="GGDEF"/>
    <property type="match status" value="1"/>
</dbReference>
<dbReference type="PANTHER" id="PTHR45138:SF9">
    <property type="entry name" value="DIGUANYLATE CYCLASE DGCM-RELATED"/>
    <property type="match status" value="1"/>
</dbReference>
<dbReference type="KEGG" id="ahu:A6A40_16730"/>
<sequence>MGGGRVVEPDATAAIMTALAGGVGLLALMTLGYGTVLCRLDDRPLLRRICLGLLFGAGGVAAMLQSVPVAPGVYLDVKAVPVALAAPFGGTLAAMLAAVIVASGRIAIGGTGMLPGVAGILLAGGIGLLLVWLTPAVEWRGARPLFLLAPVASLHTLSIFVLPWSMALPAFIHGGLPVALFTAAGVLMLGTMLARERRRVDTERVLRDAALSDPLTGLANRRAFFGAIDREVAGALRQHTPMSLLMLDIDHFKEVNDARGHDAGDAVLVALSRVLLRGVRQSDLVARFGGEEFAILLPCTPVEGAFLLAERLRCAVRDSGIEHDGTVLHVTVSIGVSSLTRNADRPDSLIKAADIALYRAKSDGRDRVCRDHALCPPEPVPAV</sequence>
<dbReference type="AlphaFoldDB" id="A0A2R4VQK8"/>
<feature type="transmembrane region" description="Helical" evidence="8">
    <location>
        <begin position="113"/>
        <end position="133"/>
    </location>
</feature>
<evidence type="ECO:0000256" key="7">
    <source>
        <dbReference type="ARBA" id="ARBA00034247"/>
    </source>
</evidence>
<dbReference type="GO" id="GO:0043709">
    <property type="term" value="P:cell adhesion involved in single-species biofilm formation"/>
    <property type="evidence" value="ECO:0007669"/>
    <property type="project" value="TreeGrafter"/>
</dbReference>
<dbReference type="InterPro" id="IPR029787">
    <property type="entry name" value="Nucleotide_cyclase"/>
</dbReference>
<feature type="transmembrane region" description="Helical" evidence="8">
    <location>
        <begin position="45"/>
        <end position="67"/>
    </location>
</feature>
<proteinExistence type="predicted"/>
<keyword evidence="6 8" id="KW-0472">Membrane</keyword>
<dbReference type="Proteomes" id="UP000077405">
    <property type="component" value="Plasmid pYZ1"/>
</dbReference>
<geneLocation type="plasmid" evidence="10 11">
    <name>pYZ1</name>
</geneLocation>
<keyword evidence="4 8" id="KW-0812">Transmembrane</keyword>
<dbReference type="Pfam" id="PF00990">
    <property type="entry name" value="GGDEF"/>
    <property type="match status" value="1"/>
</dbReference>
<dbReference type="InterPro" id="IPR000160">
    <property type="entry name" value="GGDEF_dom"/>
</dbReference>
<dbReference type="EMBL" id="CP028902">
    <property type="protein sequence ID" value="AWB06705.1"/>
    <property type="molecule type" value="Genomic_DNA"/>
</dbReference>
<accession>A0A2R4VQK8</accession>
<comment type="catalytic activity">
    <reaction evidence="7">
        <text>2 GTP = 3',3'-c-di-GMP + 2 diphosphate</text>
        <dbReference type="Rhea" id="RHEA:24898"/>
        <dbReference type="ChEBI" id="CHEBI:33019"/>
        <dbReference type="ChEBI" id="CHEBI:37565"/>
        <dbReference type="ChEBI" id="CHEBI:58805"/>
        <dbReference type="EC" id="2.7.7.65"/>
    </reaction>
</comment>
<evidence type="ECO:0000313" key="11">
    <source>
        <dbReference type="Proteomes" id="UP000077405"/>
    </source>
</evidence>
<feature type="transmembrane region" description="Helical" evidence="8">
    <location>
        <begin position="170"/>
        <end position="194"/>
    </location>
</feature>
<evidence type="ECO:0000259" key="9">
    <source>
        <dbReference type="PROSITE" id="PS50887"/>
    </source>
</evidence>
<dbReference type="CDD" id="cd01949">
    <property type="entry name" value="GGDEF"/>
    <property type="match status" value="1"/>
</dbReference>
<dbReference type="SUPFAM" id="SSF55073">
    <property type="entry name" value="Nucleotide cyclase"/>
    <property type="match status" value="1"/>
</dbReference>
<dbReference type="FunFam" id="3.30.70.270:FF:000001">
    <property type="entry name" value="Diguanylate cyclase domain protein"/>
    <property type="match status" value="1"/>
</dbReference>
<dbReference type="PANTHER" id="PTHR45138">
    <property type="entry name" value="REGULATORY COMPONENTS OF SENSORY TRANSDUCTION SYSTEM"/>
    <property type="match status" value="1"/>
</dbReference>
<dbReference type="EC" id="2.7.7.65" evidence="2"/>
<dbReference type="SMART" id="SM00267">
    <property type="entry name" value="GGDEF"/>
    <property type="match status" value="1"/>
</dbReference>
<dbReference type="GO" id="GO:0052621">
    <property type="term" value="F:diguanylate cyclase activity"/>
    <property type="evidence" value="ECO:0007669"/>
    <property type="project" value="UniProtKB-EC"/>
</dbReference>
<evidence type="ECO:0000256" key="6">
    <source>
        <dbReference type="ARBA" id="ARBA00023136"/>
    </source>
</evidence>
<evidence type="ECO:0000256" key="3">
    <source>
        <dbReference type="ARBA" id="ARBA00022475"/>
    </source>
</evidence>
<keyword evidence="11" id="KW-1185">Reference proteome</keyword>
<dbReference type="InterPro" id="IPR050469">
    <property type="entry name" value="Diguanylate_Cyclase"/>
</dbReference>
<gene>
    <name evidence="10" type="ORF">A6A40_16730</name>
</gene>
<keyword evidence="3" id="KW-1003">Cell membrane</keyword>
<evidence type="ECO:0000256" key="5">
    <source>
        <dbReference type="ARBA" id="ARBA00022989"/>
    </source>
</evidence>
<name>A0A2R4VQK8_9PROT</name>
<reference evidence="10 11" key="1">
    <citation type="submission" date="2018-04" db="EMBL/GenBank/DDBJ databases">
        <title>Complete genome sequence of the nitrogen-fixing bacterium Azospirillum humicireducens type strain SgZ-5.</title>
        <authorList>
            <person name="Yu Z."/>
        </authorList>
    </citation>
    <scope>NUCLEOTIDE SEQUENCE [LARGE SCALE GENOMIC DNA]</scope>
    <source>
        <strain evidence="10 11">SgZ-5</strain>
        <plasmid evidence="10 11">pYZ1</plasmid>
    </source>
</reference>
<feature type="transmembrane region" description="Helical" evidence="8">
    <location>
        <begin position="12"/>
        <end position="33"/>
    </location>
</feature>
<dbReference type="PROSITE" id="PS50887">
    <property type="entry name" value="GGDEF"/>
    <property type="match status" value="1"/>
</dbReference>
<dbReference type="GO" id="GO:0071555">
    <property type="term" value="P:cell wall organization"/>
    <property type="evidence" value="ECO:0007669"/>
    <property type="project" value="InterPro"/>
</dbReference>